<sequence>MIVNALTDDQHMKLINSLRSDSKLPGLRGQLDFRQIDYATLKKELEWFTSFDWDAEIKARQRQSRGRKRAFRGQQRWGRGSGGFRNQGNRQNSQRSAQQSPPQQQQQLWGPKRCWWCQDMTHFEKNCARKHAGQPRIEYRPWVPPPPSQNPNRSQQLQQSSLSSSGGQGRR</sequence>
<feature type="region of interest" description="Disordered" evidence="1">
    <location>
        <begin position="59"/>
        <end position="108"/>
    </location>
</feature>
<dbReference type="AlphaFoldDB" id="A0A0G4HT20"/>
<organism evidence="2">
    <name type="scientific">Chromera velia CCMP2878</name>
    <dbReference type="NCBI Taxonomy" id="1169474"/>
    <lineage>
        <taxon>Eukaryota</taxon>
        <taxon>Sar</taxon>
        <taxon>Alveolata</taxon>
        <taxon>Colpodellida</taxon>
        <taxon>Chromeraceae</taxon>
        <taxon>Chromera</taxon>
    </lineage>
</organism>
<dbReference type="EMBL" id="CDMZ01003773">
    <property type="protein sequence ID" value="CEM47536.1"/>
    <property type="molecule type" value="Genomic_DNA"/>
</dbReference>
<proteinExistence type="predicted"/>
<feature type="region of interest" description="Disordered" evidence="1">
    <location>
        <begin position="138"/>
        <end position="171"/>
    </location>
</feature>
<feature type="compositionally biased region" description="Low complexity" evidence="1">
    <location>
        <begin position="150"/>
        <end position="165"/>
    </location>
</feature>
<dbReference type="PhylomeDB" id="A0A0G4HT20"/>
<feature type="compositionally biased region" description="Basic residues" evidence="1">
    <location>
        <begin position="60"/>
        <end position="71"/>
    </location>
</feature>
<reference evidence="2" key="1">
    <citation type="submission" date="2014-11" db="EMBL/GenBank/DDBJ databases">
        <authorList>
            <person name="Otto D Thomas"/>
            <person name="Naeem Raeece"/>
        </authorList>
    </citation>
    <scope>NUCLEOTIDE SEQUENCE</scope>
</reference>
<gene>
    <name evidence="2" type="ORF">Cvel_8382</name>
</gene>
<name>A0A0G4HT20_9ALVE</name>
<accession>A0A0G4HT20</accession>
<protein>
    <submittedName>
        <fullName evidence="2">Uncharacterized protein</fullName>
    </submittedName>
</protein>
<evidence type="ECO:0000256" key="1">
    <source>
        <dbReference type="SAM" id="MobiDB-lite"/>
    </source>
</evidence>
<dbReference type="VEuPathDB" id="CryptoDB:Cvel_8382"/>
<feature type="compositionally biased region" description="Low complexity" evidence="1">
    <location>
        <begin position="86"/>
        <end position="107"/>
    </location>
</feature>
<evidence type="ECO:0000313" key="2">
    <source>
        <dbReference type="EMBL" id="CEM47536.1"/>
    </source>
</evidence>